<evidence type="ECO:0000256" key="1">
    <source>
        <dbReference type="SAM" id="MobiDB-lite"/>
    </source>
</evidence>
<dbReference type="EMBL" id="KN716247">
    <property type="protein sequence ID" value="KJH49051.1"/>
    <property type="molecule type" value="Genomic_DNA"/>
</dbReference>
<proteinExistence type="predicted"/>
<dbReference type="Proteomes" id="UP000053766">
    <property type="component" value="Unassembled WGS sequence"/>
</dbReference>
<accession>A0A0D8Y396</accession>
<gene>
    <name evidence="2" type="ORF">DICVIV_04830</name>
</gene>
<dbReference type="OrthoDB" id="5876743at2759"/>
<feature type="region of interest" description="Disordered" evidence="1">
    <location>
        <begin position="212"/>
        <end position="241"/>
    </location>
</feature>
<reference evidence="2 3" key="1">
    <citation type="submission" date="2013-11" db="EMBL/GenBank/DDBJ databases">
        <title>Draft genome of the bovine lungworm Dictyocaulus viviparus.</title>
        <authorList>
            <person name="Mitreva M."/>
        </authorList>
    </citation>
    <scope>NUCLEOTIDE SEQUENCE [LARGE SCALE GENOMIC DNA]</scope>
    <source>
        <strain evidence="2 3">HannoverDv2000</strain>
    </source>
</reference>
<sequence>MEFVHPQMLECLICRLTYQLHKPYNVCRGIRHLKSRHPEIMPEFNGEPLRRYRKTGTALRLDDDPNIPRRRRDTQLHVNDDSDLLARMKAQYPGSFDKVQTIYGAAGEPMYVLMSKSDETEEVIKENMKLISNASAPQHGKNKQRAENNGEHLALDEVKPRQEVVFELSYDYDNLDAHGKPRKHLVRVTPGVQNKLSLNSDSRPRYLVRNEGHSNTAAEVEQSEPNEVYFGDAEHGDENSTEESAVIFGDVLFIDADGNEIIQRTTALPDGTIQQQYLGQAEDGSLYVLSDIVSTGLHPYADSVEEVFEEMISDDVPQQELILDDYESHLNNIPSHRHQVNNHSGQSVETEVQQKDFDSKSSSLVAHTYNGGETIVVEEYCDEEDRLRQKYGREIVISGDARYDEDETVLNEEVFRSGSVVKQEELVYDADENTTKQQFDRNVSDGEQLSIVTPSTNVLPPSTTDINNRS</sequence>
<keyword evidence="3" id="KW-1185">Reference proteome</keyword>
<dbReference type="AlphaFoldDB" id="A0A0D8Y396"/>
<organism evidence="2 3">
    <name type="scientific">Dictyocaulus viviparus</name>
    <name type="common">Bovine lungworm</name>
    <dbReference type="NCBI Taxonomy" id="29172"/>
    <lineage>
        <taxon>Eukaryota</taxon>
        <taxon>Metazoa</taxon>
        <taxon>Ecdysozoa</taxon>
        <taxon>Nematoda</taxon>
        <taxon>Chromadorea</taxon>
        <taxon>Rhabditida</taxon>
        <taxon>Rhabditina</taxon>
        <taxon>Rhabditomorpha</taxon>
        <taxon>Strongyloidea</taxon>
        <taxon>Metastrongylidae</taxon>
        <taxon>Dictyocaulus</taxon>
    </lineage>
</organism>
<evidence type="ECO:0000313" key="2">
    <source>
        <dbReference type="EMBL" id="KJH49051.1"/>
    </source>
</evidence>
<dbReference type="STRING" id="29172.A0A0D8Y396"/>
<protein>
    <submittedName>
        <fullName evidence="2">Uncharacterized protein</fullName>
    </submittedName>
</protein>
<name>A0A0D8Y396_DICVI</name>
<evidence type="ECO:0000313" key="3">
    <source>
        <dbReference type="Proteomes" id="UP000053766"/>
    </source>
</evidence>
<reference evidence="3" key="2">
    <citation type="journal article" date="2016" name="Sci. Rep.">
        <title>Dictyocaulus viviparus genome, variome and transcriptome elucidate lungworm biology and support future intervention.</title>
        <authorList>
            <person name="McNulty S.N."/>
            <person name="Strube C."/>
            <person name="Rosa B.A."/>
            <person name="Martin J.C."/>
            <person name="Tyagi R."/>
            <person name="Choi Y.J."/>
            <person name="Wang Q."/>
            <person name="Hallsworth Pepin K."/>
            <person name="Zhang X."/>
            <person name="Ozersky P."/>
            <person name="Wilson R.K."/>
            <person name="Sternberg P.W."/>
            <person name="Gasser R.B."/>
            <person name="Mitreva M."/>
        </authorList>
    </citation>
    <scope>NUCLEOTIDE SEQUENCE [LARGE SCALE GENOMIC DNA]</scope>
    <source>
        <strain evidence="3">HannoverDv2000</strain>
    </source>
</reference>